<dbReference type="Proteomes" id="UP001208114">
    <property type="component" value="Unassembled WGS sequence"/>
</dbReference>
<dbReference type="EMBL" id="JAOTEN010000003">
    <property type="protein sequence ID" value="MCU7614911.1"/>
    <property type="molecule type" value="Genomic_DNA"/>
</dbReference>
<proteinExistence type="predicted"/>
<evidence type="ECO:0000313" key="2">
    <source>
        <dbReference type="Proteomes" id="UP001208114"/>
    </source>
</evidence>
<evidence type="ECO:0008006" key="3">
    <source>
        <dbReference type="Google" id="ProtNLM"/>
    </source>
</evidence>
<comment type="caution">
    <text evidence="1">The sequence shown here is derived from an EMBL/GenBank/DDBJ whole genome shotgun (WGS) entry which is preliminary data.</text>
</comment>
<dbReference type="RefSeq" id="WP_262990933.1">
    <property type="nucleotide sequence ID" value="NZ_JAOTEN010000003.1"/>
</dbReference>
<keyword evidence="2" id="KW-1185">Reference proteome</keyword>
<evidence type="ECO:0000313" key="1">
    <source>
        <dbReference type="EMBL" id="MCU7614911.1"/>
    </source>
</evidence>
<sequence length="167" mass="18640">MFYKTIILGLGILTLANCNAQKKNKNTSKTETSTVQSPEKTPMKEENIIYLNEGERMLFKEYEMNIGFKNISEDSRCPKGTTCVWEGVAIANVEIIGYSSRPMIVKLATTENAARNYHRSVDFNGGTISLVEVTPYPTAQNNSKSLAGKYRIGIKVSKTEEKNSTTR</sequence>
<organism evidence="1 2">
    <name type="scientific">Chryseobacterium gilvum</name>
    <dbReference type="NCBI Taxonomy" id="2976534"/>
    <lineage>
        <taxon>Bacteria</taxon>
        <taxon>Pseudomonadati</taxon>
        <taxon>Bacteroidota</taxon>
        <taxon>Flavobacteriia</taxon>
        <taxon>Flavobacteriales</taxon>
        <taxon>Weeksellaceae</taxon>
        <taxon>Chryseobacterium group</taxon>
        <taxon>Chryseobacterium</taxon>
    </lineage>
</organism>
<accession>A0ABT2VY37</accession>
<protein>
    <recommendedName>
        <fullName evidence="3">Lipoprotein</fullName>
    </recommendedName>
</protein>
<name>A0ABT2VY37_9FLAO</name>
<reference evidence="2" key="1">
    <citation type="submission" date="2023-07" db="EMBL/GenBank/DDBJ databases">
        <title>Chryseobacterium sp. GMJ5 Genome sequencing and assembly.</title>
        <authorList>
            <person name="Jung Y."/>
        </authorList>
    </citation>
    <scope>NUCLEOTIDE SEQUENCE [LARGE SCALE GENOMIC DNA]</scope>
    <source>
        <strain evidence="2">GMJ5</strain>
    </source>
</reference>
<gene>
    <name evidence="1" type="ORF">N0B16_10720</name>
</gene>